<dbReference type="EMBL" id="QXFV01000808">
    <property type="protein sequence ID" value="KAE9025433.1"/>
    <property type="molecule type" value="Genomic_DNA"/>
</dbReference>
<reference evidence="6 7" key="1">
    <citation type="submission" date="2018-09" db="EMBL/GenBank/DDBJ databases">
        <title>Genomic investigation of the strawberry pathogen Phytophthora fragariae indicates pathogenicity is determined by transcriptional variation in three key races.</title>
        <authorList>
            <person name="Adams T.M."/>
            <person name="Armitage A.D."/>
            <person name="Sobczyk M.K."/>
            <person name="Bates H.J."/>
            <person name="Dunwell J.M."/>
            <person name="Nellist C.F."/>
            <person name="Harrison R.J."/>
        </authorList>
    </citation>
    <scope>NUCLEOTIDE SEQUENCE [LARGE SCALE GENOMIC DNA]</scope>
    <source>
        <strain evidence="5 6">SCRP249</strain>
        <strain evidence="4 7">SCRP324</strain>
    </source>
</reference>
<gene>
    <name evidence="5" type="ORF">PR001_g12426</name>
    <name evidence="4" type="ORF">PR002_g14256</name>
</gene>
<evidence type="ECO:0000313" key="4">
    <source>
        <dbReference type="EMBL" id="KAE9014277.1"/>
    </source>
</evidence>
<sequence length="180" mass="20093">MHDMINTNIACPEPRIRSPTESKEHMMETADDFTSISKDGISTGCVGCVDGWLCQIRAPSSNEVPDVAAFFSGYYQMYGLNVQAICDAFSRFTGYCFNSPGKVGDSIAFKKWALSKEIMEPPHGFYIVGDNAYPLSDSLPVPFTKLELKSEAHSDYNFYLSQLRIRIEMAFGLFSSCSSW</sequence>
<dbReference type="Pfam" id="PF13359">
    <property type="entry name" value="DDE_Tnp_4"/>
    <property type="match status" value="1"/>
</dbReference>
<accession>A0A6A3MB28</accession>
<organism evidence="5 6">
    <name type="scientific">Phytophthora rubi</name>
    <dbReference type="NCBI Taxonomy" id="129364"/>
    <lineage>
        <taxon>Eukaryota</taxon>
        <taxon>Sar</taxon>
        <taxon>Stramenopiles</taxon>
        <taxon>Oomycota</taxon>
        <taxon>Peronosporomycetes</taxon>
        <taxon>Peronosporales</taxon>
        <taxon>Peronosporaceae</taxon>
        <taxon>Phytophthora</taxon>
    </lineage>
</organism>
<dbReference type="InterPro" id="IPR027806">
    <property type="entry name" value="HARBI1_dom"/>
</dbReference>
<protein>
    <recommendedName>
        <fullName evidence="3">DDE Tnp4 domain-containing protein</fullName>
    </recommendedName>
</protein>
<dbReference type="Proteomes" id="UP000435112">
    <property type="component" value="Unassembled WGS sequence"/>
</dbReference>
<evidence type="ECO:0000313" key="6">
    <source>
        <dbReference type="Proteomes" id="UP000429607"/>
    </source>
</evidence>
<dbReference type="OrthoDB" id="109201at2759"/>
<proteinExistence type="predicted"/>
<keyword evidence="2" id="KW-0479">Metal-binding</keyword>
<evidence type="ECO:0000256" key="1">
    <source>
        <dbReference type="ARBA" id="ARBA00001968"/>
    </source>
</evidence>
<evidence type="ECO:0000256" key="2">
    <source>
        <dbReference type="ARBA" id="ARBA00022723"/>
    </source>
</evidence>
<evidence type="ECO:0000259" key="3">
    <source>
        <dbReference type="Pfam" id="PF13359"/>
    </source>
</evidence>
<evidence type="ECO:0000313" key="7">
    <source>
        <dbReference type="Proteomes" id="UP000435112"/>
    </source>
</evidence>
<dbReference type="GO" id="GO:0046872">
    <property type="term" value="F:metal ion binding"/>
    <property type="evidence" value="ECO:0007669"/>
    <property type="project" value="UniProtKB-KW"/>
</dbReference>
<comment type="cofactor">
    <cofactor evidence="1">
        <name>a divalent metal cation</name>
        <dbReference type="ChEBI" id="CHEBI:60240"/>
    </cofactor>
</comment>
<feature type="domain" description="DDE Tnp4" evidence="3">
    <location>
        <begin position="49"/>
        <end position="174"/>
    </location>
</feature>
<comment type="caution">
    <text evidence="5">The sequence shown here is derived from an EMBL/GenBank/DDBJ whole genome shotgun (WGS) entry which is preliminary data.</text>
</comment>
<dbReference type="EMBL" id="QXFU01000983">
    <property type="protein sequence ID" value="KAE9014277.1"/>
    <property type="molecule type" value="Genomic_DNA"/>
</dbReference>
<dbReference type="AlphaFoldDB" id="A0A6A3MB28"/>
<name>A0A6A3MB28_9STRA</name>
<dbReference type="Proteomes" id="UP000429607">
    <property type="component" value="Unassembled WGS sequence"/>
</dbReference>
<evidence type="ECO:0000313" key="5">
    <source>
        <dbReference type="EMBL" id="KAE9025433.1"/>
    </source>
</evidence>